<dbReference type="FunFam" id="3.40.250.10:FF:000035">
    <property type="entry name" value="Thiosulfate sulfurtransferase"/>
    <property type="match status" value="1"/>
</dbReference>
<dbReference type="InterPro" id="IPR036873">
    <property type="entry name" value="Rhodanese-like_dom_sf"/>
</dbReference>
<dbReference type="Gene3D" id="3.40.250.10">
    <property type="entry name" value="Rhodanese-like domain"/>
    <property type="match status" value="2"/>
</dbReference>
<feature type="domain" description="Rhodanese" evidence="3">
    <location>
        <begin position="164"/>
        <end position="274"/>
    </location>
</feature>
<accession>A0A1G9V6F9</accession>
<evidence type="ECO:0000313" key="5">
    <source>
        <dbReference type="Proteomes" id="UP000199544"/>
    </source>
</evidence>
<dbReference type="InterPro" id="IPR045078">
    <property type="entry name" value="TST/MPST-like"/>
</dbReference>
<reference evidence="5" key="1">
    <citation type="submission" date="2016-10" db="EMBL/GenBank/DDBJ databases">
        <authorList>
            <person name="Varghese N."/>
            <person name="Submissions S."/>
        </authorList>
    </citation>
    <scope>NUCLEOTIDE SEQUENCE [LARGE SCALE GENOMIC DNA]</scope>
    <source>
        <strain evidence="5">CGMCC 1.6854</strain>
    </source>
</reference>
<feature type="domain" description="Rhodanese" evidence="3">
    <location>
        <begin position="15"/>
        <end position="134"/>
    </location>
</feature>
<dbReference type="SUPFAM" id="SSF52821">
    <property type="entry name" value="Rhodanese/Cell cycle control phosphatase"/>
    <property type="match status" value="2"/>
</dbReference>
<keyword evidence="2" id="KW-0677">Repeat</keyword>
<keyword evidence="1 4" id="KW-0808">Transferase</keyword>
<gene>
    <name evidence="4" type="ORF">SAMN04488137_1393</name>
</gene>
<name>A0A1G9V6F9_9BACL</name>
<dbReference type="AlphaFoldDB" id="A0A1G9V6F9"/>
<keyword evidence="5" id="KW-1185">Reference proteome</keyword>
<evidence type="ECO:0000256" key="1">
    <source>
        <dbReference type="ARBA" id="ARBA00022679"/>
    </source>
</evidence>
<dbReference type="SMART" id="SM00450">
    <property type="entry name" value="RHOD"/>
    <property type="match status" value="2"/>
</dbReference>
<dbReference type="CDD" id="cd01448">
    <property type="entry name" value="TST_Repeat_1"/>
    <property type="match status" value="1"/>
</dbReference>
<keyword evidence="4" id="KW-0670">Pyruvate</keyword>
<dbReference type="PANTHER" id="PTHR11364">
    <property type="entry name" value="THIOSULFATE SULFERTANSFERASE"/>
    <property type="match status" value="1"/>
</dbReference>
<evidence type="ECO:0000313" key="4">
    <source>
        <dbReference type="EMBL" id="SDM67782.1"/>
    </source>
</evidence>
<dbReference type="Pfam" id="PF00581">
    <property type="entry name" value="Rhodanese"/>
    <property type="match status" value="2"/>
</dbReference>
<dbReference type="InterPro" id="IPR001763">
    <property type="entry name" value="Rhodanese-like_dom"/>
</dbReference>
<dbReference type="CDD" id="cd01449">
    <property type="entry name" value="TST_Repeat_2"/>
    <property type="match status" value="1"/>
</dbReference>
<sequence>MKHIVTQEWLRTHLSRSNILICDCRFNLAEPEEGRNRYLKSHIPGSIHVDLNKDLSREVTKHGGRHPLPSKEEAAATFGRLGINDEKTVVAYDDQNGSMAARLWWMLKFLGHEKVFVLQGGYSAWEAAGYPVTDERTIVEPKDFNIRESDWQAVGMEDVKQAMQKEDAVIIDSRDAARYSGEQETIDKKAGHIPGAVNKPWLQNINSTKEWHPTEELKRLHKDLAGKKEIIVYCGSGVTACANILGMSEAGIEQLVLYPGSWSDWISYDDNPVETKK</sequence>
<organism evidence="4 5">
    <name type="scientific">Fictibacillus solisalsi</name>
    <dbReference type="NCBI Taxonomy" id="459525"/>
    <lineage>
        <taxon>Bacteria</taxon>
        <taxon>Bacillati</taxon>
        <taxon>Bacillota</taxon>
        <taxon>Bacilli</taxon>
        <taxon>Bacillales</taxon>
        <taxon>Fictibacillaceae</taxon>
        <taxon>Fictibacillus</taxon>
    </lineage>
</organism>
<dbReference type="PROSITE" id="PS50206">
    <property type="entry name" value="RHODANESE_3"/>
    <property type="match status" value="2"/>
</dbReference>
<dbReference type="RefSeq" id="WP_090233481.1">
    <property type="nucleotide sequence ID" value="NZ_FNHW01000001.1"/>
</dbReference>
<dbReference type="STRING" id="459525.SAMN04488137_1393"/>
<evidence type="ECO:0000256" key="2">
    <source>
        <dbReference type="ARBA" id="ARBA00022737"/>
    </source>
</evidence>
<protein>
    <submittedName>
        <fullName evidence="4">Thiosulfate/3-mercaptopyruvate sulfurtransferase</fullName>
    </submittedName>
</protein>
<evidence type="ECO:0000259" key="3">
    <source>
        <dbReference type="PROSITE" id="PS50206"/>
    </source>
</evidence>
<dbReference type="EMBL" id="FNHW01000001">
    <property type="protein sequence ID" value="SDM67782.1"/>
    <property type="molecule type" value="Genomic_DNA"/>
</dbReference>
<dbReference type="PANTHER" id="PTHR11364:SF27">
    <property type="entry name" value="SULFURTRANSFERASE"/>
    <property type="match status" value="1"/>
</dbReference>
<proteinExistence type="predicted"/>
<dbReference type="OrthoDB" id="9770030at2"/>
<dbReference type="GO" id="GO:0004792">
    <property type="term" value="F:thiosulfate-cyanide sulfurtransferase activity"/>
    <property type="evidence" value="ECO:0007669"/>
    <property type="project" value="TreeGrafter"/>
</dbReference>
<dbReference type="Proteomes" id="UP000199544">
    <property type="component" value="Unassembled WGS sequence"/>
</dbReference>